<evidence type="ECO:0000313" key="2">
    <source>
        <dbReference type="Proteomes" id="UP000265703"/>
    </source>
</evidence>
<name>A0A397SST3_9GLOM</name>
<dbReference type="OrthoDB" id="5588846at2759"/>
<keyword evidence="2" id="KW-1185">Reference proteome</keyword>
<reference evidence="1 2" key="1">
    <citation type="submission" date="2018-06" db="EMBL/GenBank/DDBJ databases">
        <title>Comparative genomics reveals the genomic features of Rhizophagus irregularis, R. cerebriforme, R. diaphanum and Gigaspora rosea, and their symbiotic lifestyle signature.</title>
        <authorList>
            <person name="Morin E."/>
            <person name="San Clemente H."/>
            <person name="Chen E.C.H."/>
            <person name="De La Providencia I."/>
            <person name="Hainaut M."/>
            <person name="Kuo A."/>
            <person name="Kohler A."/>
            <person name="Murat C."/>
            <person name="Tang N."/>
            <person name="Roy S."/>
            <person name="Loubradou J."/>
            <person name="Henrissat B."/>
            <person name="Grigoriev I.V."/>
            <person name="Corradi N."/>
            <person name="Roux C."/>
            <person name="Martin F.M."/>
        </authorList>
    </citation>
    <scope>NUCLEOTIDE SEQUENCE [LARGE SCALE GENOMIC DNA]</scope>
    <source>
        <strain evidence="1 2">DAOM 227022</strain>
    </source>
</reference>
<comment type="caution">
    <text evidence="1">The sequence shown here is derived from an EMBL/GenBank/DDBJ whole genome shotgun (WGS) entry which is preliminary data.</text>
</comment>
<dbReference type="Gene3D" id="2.80.10.50">
    <property type="match status" value="1"/>
</dbReference>
<proteinExistence type="predicted"/>
<protein>
    <submittedName>
        <fullName evidence="1">Uncharacterized protein</fullName>
    </submittedName>
</protein>
<dbReference type="EMBL" id="QKYT01000235">
    <property type="protein sequence ID" value="RIA89058.1"/>
    <property type="molecule type" value="Genomic_DNA"/>
</dbReference>
<dbReference type="AlphaFoldDB" id="A0A397SST3"/>
<evidence type="ECO:0000313" key="1">
    <source>
        <dbReference type="EMBL" id="RIA89058.1"/>
    </source>
</evidence>
<gene>
    <name evidence="1" type="ORF">C1645_825426</name>
</gene>
<organism evidence="1 2">
    <name type="scientific">Glomus cerebriforme</name>
    <dbReference type="NCBI Taxonomy" id="658196"/>
    <lineage>
        <taxon>Eukaryota</taxon>
        <taxon>Fungi</taxon>
        <taxon>Fungi incertae sedis</taxon>
        <taxon>Mucoromycota</taxon>
        <taxon>Glomeromycotina</taxon>
        <taxon>Glomeromycetes</taxon>
        <taxon>Glomerales</taxon>
        <taxon>Glomeraceae</taxon>
        <taxon>Glomus</taxon>
    </lineage>
</organism>
<accession>A0A397SST3</accession>
<dbReference type="Proteomes" id="UP000265703">
    <property type="component" value="Unassembled WGS sequence"/>
</dbReference>
<sequence>MNFVKGLILHSPPVNFTSALKHIAMGKCLSSIENLSYTTGSFCRRFRAGPNSLWRIEFDKEIAFYGDTSITLQHIKSNKFLGLYYGYRYGYYKSPITEHTEDFSDNLEV</sequence>